<name>A0ABR7D3T0_9BACT</name>
<proteinExistence type="predicted"/>
<feature type="domain" description="YhcG PDDEXK nuclease" evidence="1">
    <location>
        <begin position="174"/>
        <end position="327"/>
    </location>
</feature>
<dbReference type="EMBL" id="JACOOH010000007">
    <property type="protein sequence ID" value="MBC5622628.1"/>
    <property type="molecule type" value="Genomic_DNA"/>
</dbReference>
<dbReference type="InterPro" id="IPR041527">
    <property type="entry name" value="YhcG_N"/>
</dbReference>
<evidence type="ECO:0000313" key="3">
    <source>
        <dbReference type="EMBL" id="MBC5622628.1"/>
    </source>
</evidence>
<feature type="domain" description="YhcG N-terminal" evidence="2">
    <location>
        <begin position="9"/>
        <end position="146"/>
    </location>
</feature>
<evidence type="ECO:0000313" key="4">
    <source>
        <dbReference type="Proteomes" id="UP000646484"/>
    </source>
</evidence>
<gene>
    <name evidence="3" type="ORF">H8S64_16155</name>
</gene>
<comment type="caution">
    <text evidence="3">The sequence shown here is derived from an EMBL/GenBank/DDBJ whole genome shotgun (WGS) entry which is preliminary data.</text>
</comment>
<dbReference type="InterPro" id="IPR011856">
    <property type="entry name" value="tRNA_endonuc-like_dom_sf"/>
</dbReference>
<evidence type="ECO:0000259" key="2">
    <source>
        <dbReference type="Pfam" id="PF17761"/>
    </source>
</evidence>
<dbReference type="PANTHER" id="PTHR30547">
    <property type="entry name" value="UNCHARACTERIZED PROTEIN YHCG-RELATED"/>
    <property type="match status" value="1"/>
</dbReference>
<dbReference type="InterPro" id="IPR009362">
    <property type="entry name" value="YhcG_C"/>
</dbReference>
<dbReference type="InterPro" id="IPR053148">
    <property type="entry name" value="PD-DEXK-like_domain"/>
</dbReference>
<reference evidence="3 4" key="1">
    <citation type="submission" date="2020-08" db="EMBL/GenBank/DDBJ databases">
        <title>Genome public.</title>
        <authorList>
            <person name="Liu C."/>
            <person name="Sun Q."/>
        </authorList>
    </citation>
    <scope>NUCLEOTIDE SEQUENCE [LARGE SCALE GENOMIC DNA]</scope>
    <source>
        <strain evidence="3 4">NSJ-56</strain>
    </source>
</reference>
<sequence>MSESKFVQDVRKILEEARSGAYAAINSMMTNAYWLVGKRIVEEEQEGKERAEYGRQILVQLAEVLMRDLGRGFSVSNLKNFRQFYLTFPDYPIRQTRLANLTWSHYQRIMKVDNVQARDYYLREASENSWSVRTLDRNISTLYYERLLMSGDKIGVENEMRAKTASLQAEKCAFIKNPYVLEFLNLPNNKGFMEAELEMAIIDKLQQFILELGKGFAFVERQQLIRTEMNEFYIDLVFYNYILKCFVLIDLKTNKITHQDIGQMDMYVRMYDDLKRGEGDNPTIGIVLCTETDADIARYSILHGSEQLFASKYKLYLPTEEQLRAEIEREKLNFELQNK</sequence>
<dbReference type="Pfam" id="PF06250">
    <property type="entry name" value="YhcG_C"/>
    <property type="match status" value="1"/>
</dbReference>
<keyword evidence="4" id="KW-1185">Reference proteome</keyword>
<organism evidence="3 4">
    <name type="scientific">Butyricimonas hominis</name>
    <dbReference type="NCBI Taxonomy" id="2763032"/>
    <lineage>
        <taxon>Bacteria</taxon>
        <taxon>Pseudomonadati</taxon>
        <taxon>Bacteroidota</taxon>
        <taxon>Bacteroidia</taxon>
        <taxon>Bacteroidales</taxon>
        <taxon>Odoribacteraceae</taxon>
        <taxon>Butyricimonas</taxon>
    </lineage>
</organism>
<evidence type="ECO:0000259" key="1">
    <source>
        <dbReference type="Pfam" id="PF06250"/>
    </source>
</evidence>
<dbReference type="Pfam" id="PF17761">
    <property type="entry name" value="DUF1016_N"/>
    <property type="match status" value="1"/>
</dbReference>
<protein>
    <submittedName>
        <fullName evidence="3">DUF1016 domain-containing protein</fullName>
    </submittedName>
</protein>
<dbReference type="Proteomes" id="UP000646484">
    <property type="component" value="Unassembled WGS sequence"/>
</dbReference>
<accession>A0ABR7D3T0</accession>
<dbReference type="Gene3D" id="3.40.1350.10">
    <property type="match status" value="1"/>
</dbReference>
<dbReference type="PANTHER" id="PTHR30547:SF5">
    <property type="entry name" value="NUCLEASE YHCG-RELATED"/>
    <property type="match status" value="1"/>
</dbReference>